<dbReference type="AlphaFoldDB" id="D7BEJ8"/>
<organism evidence="2 3">
    <name type="scientific">Allomeiothermus silvanus (strain ATCC 700542 / DSM 9946 / NBRC 106475 / NCIMB 13440 / VI-R2)</name>
    <name type="common">Thermus silvanus</name>
    <dbReference type="NCBI Taxonomy" id="526227"/>
    <lineage>
        <taxon>Bacteria</taxon>
        <taxon>Thermotogati</taxon>
        <taxon>Deinococcota</taxon>
        <taxon>Deinococci</taxon>
        <taxon>Thermales</taxon>
        <taxon>Thermaceae</taxon>
        <taxon>Allomeiothermus</taxon>
    </lineage>
</organism>
<gene>
    <name evidence="2" type="ordered locus">Mesil_1348</name>
</gene>
<dbReference type="HOGENOM" id="CLU_025569_2_0_0"/>
<feature type="region of interest" description="Disordered" evidence="1">
    <location>
        <begin position="531"/>
        <end position="551"/>
    </location>
</feature>
<name>D7BEJ8_ALLS1</name>
<sequence>MELFELIVSSGLNAVETDVVLKSVAAKLKTPIAAVRKDFQVYLGESPNLDQNAAGEAVRLALEAGLELWHTPEGDGWTSVAVGGALHHLSIRHKDFRTWLSGIYFEKNNKPLYAQALQDALAALEARARFQGPEHPVYLRLAHHEGHIYFDLSRPDRQVVEITPSGWRVIHSEECPVRFRRTPHQLPLPLPEHGGNLEDFLKLLPLREDRDRVVLLGWLIGTLNPHGGYPVLVFLGSKGAGKSFATKLLKNLVDPSKAPLRSEPRDETDLMVAAHSSHIVALDNLSGIPPKLSDAVCRLSTGSGLGRRALYTDADEHVLEATRPVLITSISLGLLRDDLADRALTLNLERIEDTERKPERELLAEFERIRAKTLGVLLDAAVTALANLETTSRELPQLPRLADWAIWAEAAAPALGLKRGEIVGATFAVQAGLEQDLLDSDPIARAIIELTLTFSEGECREYTTSELLKELEAAAGLADSNRKPEGWPRTAAGLGKHLPRLQTALRGVGVAIRGTRDPRTKNLRWSVCLENRGEQPPHPPQPPQTASSTTENVAVVGRWVSAKPPQPPLNPPISTVVAVDDFWGSQQPPQTETPSSTGSAVDAVVAVVEYPQFLKTNDAPKPQGLFAGLDDPTREAEDDADYF</sequence>
<feature type="region of interest" description="Disordered" evidence="1">
    <location>
        <begin position="616"/>
        <end position="643"/>
    </location>
</feature>
<dbReference type="EMBL" id="CP002042">
    <property type="protein sequence ID" value="ADH63241.1"/>
    <property type="molecule type" value="Genomic_DNA"/>
</dbReference>
<keyword evidence="3" id="KW-1185">Reference proteome</keyword>
<proteinExistence type="predicted"/>
<evidence type="ECO:0000313" key="3">
    <source>
        <dbReference type="Proteomes" id="UP000001916"/>
    </source>
</evidence>
<reference evidence="2 3" key="1">
    <citation type="journal article" date="2010" name="Stand. Genomic Sci.">
        <title>Complete genome sequence of Meiothermus silvanus type strain (VI-R2).</title>
        <authorList>
            <person name="Sikorski J."/>
            <person name="Tindall B.J."/>
            <person name="Lowry S."/>
            <person name="Lucas S."/>
            <person name="Nolan M."/>
            <person name="Copeland A."/>
            <person name="Glavina Del Rio T."/>
            <person name="Tice H."/>
            <person name="Cheng J.F."/>
            <person name="Han C."/>
            <person name="Pitluck S."/>
            <person name="Liolios K."/>
            <person name="Ivanova N."/>
            <person name="Mavromatis K."/>
            <person name="Mikhailova N."/>
            <person name="Pati A."/>
            <person name="Goodwin L."/>
            <person name="Chen A."/>
            <person name="Palaniappan K."/>
            <person name="Land M."/>
            <person name="Hauser L."/>
            <person name="Chang Y.J."/>
            <person name="Jeffries C.D."/>
            <person name="Rohde M."/>
            <person name="Goker M."/>
            <person name="Woyke T."/>
            <person name="Bristow J."/>
            <person name="Eisen J.A."/>
            <person name="Markowitz V."/>
            <person name="Hugenholtz P."/>
            <person name="Kyrpides N.C."/>
            <person name="Klenk H.P."/>
            <person name="Lapidus A."/>
        </authorList>
    </citation>
    <scope>NUCLEOTIDE SEQUENCE [LARGE SCALE GENOMIC DNA]</scope>
    <source>
        <strain evidence="3">ATCC 700542 / DSM 9946 / VI-R2</strain>
    </source>
</reference>
<dbReference type="KEGG" id="msv:Mesil_1348"/>
<evidence type="ECO:0000313" key="2">
    <source>
        <dbReference type="EMBL" id="ADH63241.1"/>
    </source>
</evidence>
<dbReference type="Proteomes" id="UP000001916">
    <property type="component" value="Chromosome"/>
</dbReference>
<accession>D7BEJ8</accession>
<dbReference type="eggNOG" id="COG3378">
    <property type="taxonomic scope" value="Bacteria"/>
</dbReference>
<evidence type="ECO:0000256" key="1">
    <source>
        <dbReference type="SAM" id="MobiDB-lite"/>
    </source>
</evidence>
<protein>
    <submittedName>
        <fullName evidence="2">Uncharacterized protein</fullName>
    </submittedName>
</protein>
<dbReference type="STRING" id="526227.Mesil_1348"/>